<dbReference type="InterPro" id="IPR040251">
    <property type="entry name" value="SEC31-like"/>
</dbReference>
<protein>
    <submittedName>
        <fullName evidence="10">Uncharacterized protein</fullName>
    </submittedName>
</protein>
<evidence type="ECO:0000256" key="5">
    <source>
        <dbReference type="ARBA" id="ARBA00022737"/>
    </source>
</evidence>
<evidence type="ECO:0000256" key="2">
    <source>
        <dbReference type="ARBA" id="ARBA00009358"/>
    </source>
</evidence>
<dbReference type="Gene3D" id="2.130.10.10">
    <property type="entry name" value="YVTN repeat-like/Quinoprotein amine dehydrogenase"/>
    <property type="match status" value="1"/>
</dbReference>
<dbReference type="GeneID" id="25918666"/>
<proteinExistence type="inferred from homology"/>
<dbReference type="GO" id="GO:0007029">
    <property type="term" value="P:endoplasmic reticulum organization"/>
    <property type="evidence" value="ECO:0007669"/>
    <property type="project" value="TreeGrafter"/>
</dbReference>
<feature type="non-terminal residue" evidence="10">
    <location>
        <position position="68"/>
    </location>
</feature>
<evidence type="ECO:0000256" key="3">
    <source>
        <dbReference type="ARBA" id="ARBA00022448"/>
    </source>
</evidence>
<evidence type="ECO:0000313" key="11">
    <source>
        <dbReference type="Proteomes" id="UP000054560"/>
    </source>
</evidence>
<dbReference type="GO" id="GO:0090110">
    <property type="term" value="P:COPII-coated vesicle cargo loading"/>
    <property type="evidence" value="ECO:0007669"/>
    <property type="project" value="TreeGrafter"/>
</dbReference>
<evidence type="ECO:0000313" key="10">
    <source>
        <dbReference type="EMBL" id="KNC69328.1"/>
    </source>
</evidence>
<dbReference type="InterPro" id="IPR015943">
    <property type="entry name" value="WD40/YVTN_repeat-like_dom_sf"/>
</dbReference>
<organism evidence="10 11">
    <name type="scientific">Sphaeroforma arctica JP610</name>
    <dbReference type="NCBI Taxonomy" id="667725"/>
    <lineage>
        <taxon>Eukaryota</taxon>
        <taxon>Ichthyosporea</taxon>
        <taxon>Ichthyophonida</taxon>
        <taxon>Sphaeroforma</taxon>
    </lineage>
</organism>
<dbReference type="PROSITE" id="PS50082">
    <property type="entry name" value="WD_REPEATS_2"/>
    <property type="match status" value="1"/>
</dbReference>
<feature type="non-terminal residue" evidence="10">
    <location>
        <position position="1"/>
    </location>
</feature>
<dbReference type="InterPro" id="IPR019775">
    <property type="entry name" value="WD40_repeat_CS"/>
</dbReference>
<dbReference type="GO" id="GO:0005198">
    <property type="term" value="F:structural molecule activity"/>
    <property type="evidence" value="ECO:0007669"/>
    <property type="project" value="TreeGrafter"/>
</dbReference>
<keyword evidence="3" id="KW-0813">Transport</keyword>
<dbReference type="AlphaFoldDB" id="A0A0L0EZQ1"/>
<sequence>GDITGVSWNKQVPHIIASTGVDGLSVVWDLRESRPIITFADSGSVRTRCIALEWSPENATQLVTASEE</sequence>
<dbReference type="InterPro" id="IPR036322">
    <property type="entry name" value="WD40_repeat_dom_sf"/>
</dbReference>
<evidence type="ECO:0000256" key="4">
    <source>
        <dbReference type="ARBA" id="ARBA00022574"/>
    </source>
</evidence>
<keyword evidence="7" id="KW-0931">ER-Golgi transport</keyword>
<keyword evidence="8" id="KW-0653">Protein transport</keyword>
<dbReference type="eggNOG" id="KOG0307">
    <property type="taxonomic scope" value="Eukaryota"/>
</dbReference>
<name>A0A0L0EZQ1_9EUKA</name>
<keyword evidence="4 9" id="KW-0853">WD repeat</keyword>
<gene>
    <name evidence="10" type="ORF">SARC_18162</name>
</gene>
<dbReference type="OrthoDB" id="542917at2759"/>
<keyword evidence="11" id="KW-1185">Reference proteome</keyword>
<dbReference type="PROSITE" id="PS00678">
    <property type="entry name" value="WD_REPEATS_1"/>
    <property type="match status" value="1"/>
</dbReference>
<keyword evidence="6" id="KW-0256">Endoplasmic reticulum</keyword>
<dbReference type="GO" id="GO:0030127">
    <property type="term" value="C:COPII vesicle coat"/>
    <property type="evidence" value="ECO:0007669"/>
    <property type="project" value="TreeGrafter"/>
</dbReference>
<dbReference type="GO" id="GO:0015031">
    <property type="term" value="P:protein transport"/>
    <property type="evidence" value="ECO:0007669"/>
    <property type="project" value="UniProtKB-KW"/>
</dbReference>
<dbReference type="SUPFAM" id="SSF50978">
    <property type="entry name" value="WD40 repeat-like"/>
    <property type="match status" value="1"/>
</dbReference>
<dbReference type="InterPro" id="IPR001680">
    <property type="entry name" value="WD40_rpt"/>
</dbReference>
<comment type="subcellular location">
    <subcellularLocation>
        <location evidence="1">Endoplasmic reticulum</location>
    </subcellularLocation>
</comment>
<evidence type="ECO:0000256" key="7">
    <source>
        <dbReference type="ARBA" id="ARBA00022892"/>
    </source>
</evidence>
<evidence type="ECO:0000256" key="6">
    <source>
        <dbReference type="ARBA" id="ARBA00022824"/>
    </source>
</evidence>
<evidence type="ECO:0000256" key="9">
    <source>
        <dbReference type="PROSITE-ProRule" id="PRU00221"/>
    </source>
</evidence>
<dbReference type="Proteomes" id="UP000054560">
    <property type="component" value="Unassembled WGS sequence"/>
</dbReference>
<dbReference type="GO" id="GO:0070971">
    <property type="term" value="C:endoplasmic reticulum exit site"/>
    <property type="evidence" value="ECO:0007669"/>
    <property type="project" value="TreeGrafter"/>
</dbReference>
<accession>A0A0L0EZQ1</accession>
<evidence type="ECO:0000256" key="1">
    <source>
        <dbReference type="ARBA" id="ARBA00004240"/>
    </source>
</evidence>
<dbReference type="RefSeq" id="XP_014143230.1">
    <property type="nucleotide sequence ID" value="XM_014287755.1"/>
</dbReference>
<dbReference type="PANTHER" id="PTHR13923">
    <property type="entry name" value="SEC31-RELATED PROTEIN"/>
    <property type="match status" value="1"/>
</dbReference>
<evidence type="ECO:0000256" key="8">
    <source>
        <dbReference type="ARBA" id="ARBA00022927"/>
    </source>
</evidence>
<comment type="similarity">
    <text evidence="2">Belongs to the WD repeat SEC31 family.</text>
</comment>
<reference evidence="10 11" key="1">
    <citation type="submission" date="2011-02" db="EMBL/GenBank/DDBJ databases">
        <title>The Genome Sequence of Sphaeroforma arctica JP610.</title>
        <authorList>
            <consortium name="The Broad Institute Genome Sequencing Platform"/>
            <person name="Russ C."/>
            <person name="Cuomo C."/>
            <person name="Young S.K."/>
            <person name="Zeng Q."/>
            <person name="Gargeya S."/>
            <person name="Alvarado L."/>
            <person name="Berlin A."/>
            <person name="Chapman S.B."/>
            <person name="Chen Z."/>
            <person name="Freedman E."/>
            <person name="Gellesch M."/>
            <person name="Goldberg J."/>
            <person name="Griggs A."/>
            <person name="Gujja S."/>
            <person name="Heilman E."/>
            <person name="Heiman D."/>
            <person name="Howarth C."/>
            <person name="Mehta T."/>
            <person name="Neiman D."/>
            <person name="Pearson M."/>
            <person name="Roberts A."/>
            <person name="Saif S."/>
            <person name="Shea T."/>
            <person name="Shenoy N."/>
            <person name="Sisk P."/>
            <person name="Stolte C."/>
            <person name="Sykes S."/>
            <person name="White J."/>
            <person name="Yandava C."/>
            <person name="Burger G."/>
            <person name="Gray M.W."/>
            <person name="Holland P.W.H."/>
            <person name="King N."/>
            <person name="Lang F.B.F."/>
            <person name="Roger A.J."/>
            <person name="Ruiz-Trillo I."/>
            <person name="Haas B."/>
            <person name="Nusbaum C."/>
            <person name="Birren B."/>
        </authorList>
    </citation>
    <scope>NUCLEOTIDE SEQUENCE [LARGE SCALE GENOMIC DNA]</scope>
    <source>
        <strain evidence="10 11">JP610</strain>
    </source>
</reference>
<dbReference type="STRING" id="667725.A0A0L0EZQ1"/>
<dbReference type="PANTHER" id="PTHR13923:SF11">
    <property type="entry name" value="SECRETORY 31, ISOFORM D"/>
    <property type="match status" value="1"/>
</dbReference>
<dbReference type="EMBL" id="KQ255804">
    <property type="protein sequence ID" value="KNC69328.1"/>
    <property type="molecule type" value="Genomic_DNA"/>
</dbReference>
<keyword evidence="5" id="KW-0677">Repeat</keyword>
<feature type="repeat" description="WD" evidence="9">
    <location>
        <begin position="1"/>
        <end position="38"/>
    </location>
</feature>